<feature type="transmembrane region" description="Helical" evidence="2">
    <location>
        <begin position="359"/>
        <end position="381"/>
    </location>
</feature>
<dbReference type="GeneID" id="54365919"/>
<dbReference type="Proteomes" id="UP000504637">
    <property type="component" value="Unplaced"/>
</dbReference>
<dbReference type="OrthoDB" id="3009728at2759"/>
<reference evidence="4" key="1">
    <citation type="submission" date="2020-01" db="EMBL/GenBank/DDBJ databases">
        <authorList>
            <consortium name="DOE Joint Genome Institute"/>
            <person name="Haridas S."/>
            <person name="Albert R."/>
            <person name="Binder M."/>
            <person name="Bloem J."/>
            <person name="Labutti K."/>
            <person name="Salamov A."/>
            <person name="Andreopoulos B."/>
            <person name="Baker S.E."/>
            <person name="Barry K."/>
            <person name="Bills G."/>
            <person name="Bluhm B.H."/>
            <person name="Cannon C."/>
            <person name="Castanera R."/>
            <person name="Culley D.E."/>
            <person name="Daum C."/>
            <person name="Ezra D."/>
            <person name="Gonzalez J.B."/>
            <person name="Henrissat B."/>
            <person name="Kuo A."/>
            <person name="Liang C."/>
            <person name="Lipzen A."/>
            <person name="Lutzoni F."/>
            <person name="Magnuson J."/>
            <person name="Mondo S."/>
            <person name="Nolan M."/>
            <person name="Ohm R."/>
            <person name="Pangilinan J."/>
            <person name="Park H.-J."/>
            <person name="Ramirez L."/>
            <person name="Alfaro M."/>
            <person name="Sun H."/>
            <person name="Tritt A."/>
            <person name="Yoshinaga Y."/>
            <person name="Zwiers L.-H."/>
            <person name="Turgeon B.G."/>
            <person name="Goodwin S.B."/>
            <person name="Spatafora J.W."/>
            <person name="Crous P.W."/>
            <person name="Grigoriev I.V."/>
        </authorList>
    </citation>
    <scope>NUCLEOTIDE SEQUENCE</scope>
    <source>
        <strain evidence="4">CBS 342.82</strain>
    </source>
</reference>
<dbReference type="AlphaFoldDB" id="A0A6J3LTP8"/>
<organism evidence="4">
    <name type="scientific">Dissoconium aciculare CBS 342.82</name>
    <dbReference type="NCBI Taxonomy" id="1314786"/>
    <lineage>
        <taxon>Eukaryota</taxon>
        <taxon>Fungi</taxon>
        <taxon>Dikarya</taxon>
        <taxon>Ascomycota</taxon>
        <taxon>Pezizomycotina</taxon>
        <taxon>Dothideomycetes</taxon>
        <taxon>Dothideomycetidae</taxon>
        <taxon>Mycosphaerellales</taxon>
        <taxon>Dissoconiaceae</taxon>
        <taxon>Dissoconium</taxon>
    </lineage>
</organism>
<evidence type="ECO:0000313" key="3">
    <source>
        <dbReference type="Proteomes" id="UP000504637"/>
    </source>
</evidence>
<sequence length="390" mass="42668">MITQERFQHWFSNARKIFEPTSNNECNATLAEYRKAYASTSNHVDNNLGLYSSPTYATCREHVSCILDNTSEYSKATLSTGTALLGLMPLVLVALAPTTTELALVGMYRPGLGLILSAASPAVIVDRVFSWQDPGELLKLDHTAGDVRNPLIMNKRGKRASLVLGIIQYLLALGAVGNTAFLVIELSLNGVLNWGCTMTWPLYVWISLPVMFHIMACVGYYLTLDHSRNPDSTAYLQVSTCLPSIASASSLEPPVQTGDSGKRRPQSKRAGYEVREVGTSIASQTKSWGERLRLEFTSTVGQLNAHYPSRNWKAHNTEVRIGLLLCNLSGFLSFFHLIFAIISFSGLLFVTAIDAISDIGMRLALSALVSRLIVLVELGGLRGGLHKAEQ</sequence>
<proteinExistence type="predicted"/>
<evidence type="ECO:0000313" key="4">
    <source>
        <dbReference type="RefSeq" id="XP_033455033.1"/>
    </source>
</evidence>
<keyword evidence="2" id="KW-0472">Membrane</keyword>
<feature type="transmembrane region" description="Helical" evidence="2">
    <location>
        <begin position="202"/>
        <end position="222"/>
    </location>
</feature>
<accession>A0A6J3LTP8</accession>
<evidence type="ECO:0000256" key="2">
    <source>
        <dbReference type="SAM" id="Phobius"/>
    </source>
</evidence>
<gene>
    <name evidence="4" type="ORF">K489DRAFT_414060</name>
</gene>
<keyword evidence="2" id="KW-1133">Transmembrane helix</keyword>
<evidence type="ECO:0000256" key="1">
    <source>
        <dbReference type="SAM" id="MobiDB-lite"/>
    </source>
</evidence>
<keyword evidence="3" id="KW-1185">Reference proteome</keyword>
<feature type="transmembrane region" description="Helical" evidence="2">
    <location>
        <begin position="162"/>
        <end position="182"/>
    </location>
</feature>
<protein>
    <submittedName>
        <fullName evidence="4">Uncharacterized protein</fullName>
    </submittedName>
</protein>
<reference evidence="4" key="3">
    <citation type="submission" date="2025-08" db="UniProtKB">
        <authorList>
            <consortium name="RefSeq"/>
        </authorList>
    </citation>
    <scope>IDENTIFICATION</scope>
    <source>
        <strain evidence="4">CBS 342.82</strain>
    </source>
</reference>
<name>A0A6J3LTP8_9PEZI</name>
<reference evidence="4" key="2">
    <citation type="submission" date="2020-04" db="EMBL/GenBank/DDBJ databases">
        <authorList>
            <consortium name="NCBI Genome Project"/>
        </authorList>
    </citation>
    <scope>NUCLEOTIDE SEQUENCE</scope>
    <source>
        <strain evidence="4">CBS 342.82</strain>
    </source>
</reference>
<feature type="transmembrane region" description="Helical" evidence="2">
    <location>
        <begin position="330"/>
        <end position="353"/>
    </location>
</feature>
<keyword evidence="2" id="KW-0812">Transmembrane</keyword>
<feature type="region of interest" description="Disordered" evidence="1">
    <location>
        <begin position="250"/>
        <end position="272"/>
    </location>
</feature>
<dbReference type="RefSeq" id="XP_033455033.1">
    <property type="nucleotide sequence ID" value="XM_033608120.1"/>
</dbReference>